<proteinExistence type="predicted"/>
<keyword evidence="2" id="KW-1185">Reference proteome</keyword>
<evidence type="ECO:0000313" key="1">
    <source>
        <dbReference type="EMBL" id="MCJ8735799.1"/>
    </source>
</evidence>
<protein>
    <submittedName>
        <fullName evidence="1">Uncharacterized protein</fullName>
    </submittedName>
</protein>
<gene>
    <name evidence="1" type="ORF">PDJAM_G00251740</name>
</gene>
<organism evidence="1 2">
    <name type="scientific">Pangasius djambal</name>
    <dbReference type="NCBI Taxonomy" id="1691987"/>
    <lineage>
        <taxon>Eukaryota</taxon>
        <taxon>Metazoa</taxon>
        <taxon>Chordata</taxon>
        <taxon>Craniata</taxon>
        <taxon>Vertebrata</taxon>
        <taxon>Euteleostomi</taxon>
        <taxon>Actinopterygii</taxon>
        <taxon>Neopterygii</taxon>
        <taxon>Teleostei</taxon>
        <taxon>Ostariophysi</taxon>
        <taxon>Siluriformes</taxon>
        <taxon>Pangasiidae</taxon>
        <taxon>Pangasius</taxon>
    </lineage>
</organism>
<dbReference type="EMBL" id="CM040983">
    <property type="protein sequence ID" value="MCJ8735799.1"/>
    <property type="molecule type" value="Genomic_DNA"/>
</dbReference>
<feature type="non-terminal residue" evidence="1">
    <location>
        <position position="1"/>
    </location>
</feature>
<reference evidence="1" key="1">
    <citation type="submission" date="2020-02" db="EMBL/GenBank/DDBJ databases">
        <title>Genome sequencing of the panga catfish, Pangasius djambal.</title>
        <authorList>
            <person name="Wen M."/>
            <person name="Zahm M."/>
            <person name="Roques C."/>
            <person name="Cabau C."/>
            <person name="Klopp C."/>
            <person name="Donnadieu C."/>
            <person name="Jouanno E."/>
            <person name="Avarre J.-C."/>
            <person name="Campet M."/>
            <person name="Ha T."/>
            <person name="Dugue R."/>
            <person name="Lampietro C."/>
            <person name="Louis A."/>
            <person name="Herpin A."/>
            <person name="Echchiki A."/>
            <person name="Berthelot C."/>
            <person name="Parey E."/>
            <person name="Roest-Crollius H."/>
            <person name="Braasch I."/>
            <person name="Postlethwait J.H."/>
            <person name="Bobe J."/>
            <person name="Montfort J."/>
            <person name="Bouchez O."/>
            <person name="Begum T."/>
            <person name="Schartl M."/>
            <person name="Gustiano R."/>
            <person name="Guiguen Y."/>
        </authorList>
    </citation>
    <scope>NUCLEOTIDE SEQUENCE</scope>
    <source>
        <strain evidence="1">Pdj_M5554</strain>
    </source>
</reference>
<feature type="non-terminal residue" evidence="1">
    <location>
        <position position="220"/>
    </location>
</feature>
<dbReference type="Proteomes" id="UP000830395">
    <property type="component" value="Chromosome 9"/>
</dbReference>
<evidence type="ECO:0000313" key="2">
    <source>
        <dbReference type="Proteomes" id="UP000830395"/>
    </source>
</evidence>
<sequence>KNISNTSYTVTGLTAGVNYTFTVTAVAEDNQTAGAPTPISAFTKPDSVINLTASTKTISSVSLTWDEPHGNRSYFTVKWTDGSVNNSRNTSDTSYTVTGLTAGVNYTLTVTAVAADGQTAGAPTPISAFTNSVINLTFSTKTISSVSLTWNEPHGNRSFFTVKWTDGSVNNSRNTSDTSYTVTGLTAGVNYTFTVTAVAADGQTAGAPTQISAFTSKSCT</sequence>
<comment type="caution">
    <text evidence="1">The sequence shown here is derived from an EMBL/GenBank/DDBJ whole genome shotgun (WGS) entry which is preliminary data.</text>
</comment>
<name>A0ACC5YJF7_9TELE</name>
<accession>A0ACC5YJF7</accession>